<dbReference type="AlphaFoldDB" id="A0A833YGA0"/>
<evidence type="ECO:0000313" key="1">
    <source>
        <dbReference type="EMBL" id="KAF6074934.1"/>
    </source>
</evidence>
<dbReference type="EMBL" id="JABVXQ010000015">
    <property type="protein sequence ID" value="KAF6074934.1"/>
    <property type="molecule type" value="Genomic_DNA"/>
</dbReference>
<accession>A0A833YGA0</accession>
<proteinExistence type="predicted"/>
<name>A0A833YGA0_9CHIR</name>
<evidence type="ECO:0000313" key="2">
    <source>
        <dbReference type="Proteomes" id="UP000664940"/>
    </source>
</evidence>
<sequence length="139" mass="15414">MFNDRPVGNRATRMLSAALQLQKGCRVLGAERLSWCCFGEIPERHNTAVQSPGVLLAPGGKRGKRLACKLISQRVRVGRRPRSALQVSPWTRPALTRAAAAKIEAVEMERCGCHSPTHSTHNTGFQHPWTQCPLFTIFI</sequence>
<gene>
    <name evidence="1" type="ORF">HJG60_009344</name>
</gene>
<comment type="caution">
    <text evidence="1">The sequence shown here is derived from an EMBL/GenBank/DDBJ whole genome shotgun (WGS) entry which is preliminary data.</text>
</comment>
<dbReference type="Proteomes" id="UP000664940">
    <property type="component" value="Unassembled WGS sequence"/>
</dbReference>
<protein>
    <submittedName>
        <fullName evidence="1">Uncharacterized protein</fullName>
    </submittedName>
</protein>
<reference evidence="1 2" key="1">
    <citation type="journal article" date="2020" name="Nature">
        <title>Six reference-quality genomes reveal evolution of bat adaptations.</title>
        <authorList>
            <person name="Jebb D."/>
            <person name="Huang Z."/>
            <person name="Pippel M."/>
            <person name="Hughes G.M."/>
            <person name="Lavrichenko K."/>
            <person name="Devanna P."/>
            <person name="Winkler S."/>
            <person name="Jermiin L.S."/>
            <person name="Skirmuntt E.C."/>
            <person name="Katzourakis A."/>
            <person name="Burkitt-Gray L."/>
            <person name="Ray D.A."/>
            <person name="Sullivan K.A.M."/>
            <person name="Roscito J.G."/>
            <person name="Kirilenko B.M."/>
            <person name="Davalos L.M."/>
            <person name="Corthals A.P."/>
            <person name="Power M.L."/>
            <person name="Jones G."/>
            <person name="Ransome R.D."/>
            <person name="Dechmann D.K.N."/>
            <person name="Locatelli A.G."/>
            <person name="Puechmaille S.J."/>
            <person name="Fedrigo O."/>
            <person name="Jarvis E.D."/>
            <person name="Hiller M."/>
            <person name="Vernes S.C."/>
            <person name="Myers E.W."/>
            <person name="Teeling E.C."/>
        </authorList>
    </citation>
    <scope>NUCLEOTIDE SEQUENCE [LARGE SCALE GENOMIC DNA]</scope>
    <source>
        <strain evidence="1">Bat1K_MPI-CBG_1</strain>
    </source>
</reference>
<organism evidence="1 2">
    <name type="scientific">Phyllostomus discolor</name>
    <name type="common">pale spear-nosed bat</name>
    <dbReference type="NCBI Taxonomy" id="89673"/>
    <lineage>
        <taxon>Eukaryota</taxon>
        <taxon>Metazoa</taxon>
        <taxon>Chordata</taxon>
        <taxon>Craniata</taxon>
        <taxon>Vertebrata</taxon>
        <taxon>Euteleostomi</taxon>
        <taxon>Mammalia</taxon>
        <taxon>Eutheria</taxon>
        <taxon>Laurasiatheria</taxon>
        <taxon>Chiroptera</taxon>
        <taxon>Yangochiroptera</taxon>
        <taxon>Phyllostomidae</taxon>
        <taxon>Phyllostominae</taxon>
        <taxon>Phyllostomus</taxon>
    </lineage>
</organism>